<evidence type="ECO:0000313" key="1">
    <source>
        <dbReference type="EMBL" id="EGT51822.1"/>
    </source>
</evidence>
<dbReference type="Proteomes" id="UP000008068">
    <property type="component" value="Unassembled WGS sequence"/>
</dbReference>
<evidence type="ECO:0000313" key="2">
    <source>
        <dbReference type="Proteomes" id="UP000008068"/>
    </source>
</evidence>
<sequence length="14" mass="1835">MKIEMKMFRHAEKR</sequence>
<gene>
    <name evidence="1" type="ORF">CAEBREN_24839</name>
</gene>
<protein>
    <submittedName>
        <fullName evidence="1">Uncharacterized protein</fullName>
    </submittedName>
</protein>
<dbReference type="EMBL" id="GL379835">
    <property type="protein sequence ID" value="EGT51822.1"/>
    <property type="molecule type" value="Genomic_DNA"/>
</dbReference>
<reference evidence="2" key="1">
    <citation type="submission" date="2011-07" db="EMBL/GenBank/DDBJ databases">
        <authorList>
            <consortium name="Caenorhabditis brenneri Sequencing and Analysis Consortium"/>
            <person name="Wilson R.K."/>
        </authorList>
    </citation>
    <scope>NUCLEOTIDE SEQUENCE [LARGE SCALE GENOMIC DNA]</scope>
    <source>
        <strain evidence="2">PB2801</strain>
    </source>
</reference>
<name>G0N3N6_CAEBE</name>
<accession>G0N3N6</accession>
<proteinExistence type="predicted"/>
<keyword evidence="2" id="KW-1185">Reference proteome</keyword>
<organism evidence="2">
    <name type="scientific">Caenorhabditis brenneri</name>
    <name type="common">Nematode worm</name>
    <dbReference type="NCBI Taxonomy" id="135651"/>
    <lineage>
        <taxon>Eukaryota</taxon>
        <taxon>Metazoa</taxon>
        <taxon>Ecdysozoa</taxon>
        <taxon>Nematoda</taxon>
        <taxon>Chromadorea</taxon>
        <taxon>Rhabditida</taxon>
        <taxon>Rhabditina</taxon>
        <taxon>Rhabditomorpha</taxon>
        <taxon>Rhabditoidea</taxon>
        <taxon>Rhabditidae</taxon>
        <taxon>Peloderinae</taxon>
        <taxon>Caenorhabditis</taxon>
    </lineage>
</organism>
<dbReference type="InParanoid" id="G0N3N6"/>